<accession>A0A934JZZ6</accession>
<name>A0A934JZZ6_9BACT</name>
<dbReference type="InterPro" id="IPR000835">
    <property type="entry name" value="HTH_MarR-typ"/>
</dbReference>
<dbReference type="PROSITE" id="PS50995">
    <property type="entry name" value="HTH_MARR_2"/>
    <property type="match status" value="1"/>
</dbReference>
<evidence type="ECO:0000256" key="2">
    <source>
        <dbReference type="ARBA" id="ARBA00023125"/>
    </source>
</evidence>
<keyword evidence="1" id="KW-0805">Transcription regulation</keyword>
<evidence type="ECO:0000256" key="1">
    <source>
        <dbReference type="ARBA" id="ARBA00023015"/>
    </source>
</evidence>
<evidence type="ECO:0000259" key="4">
    <source>
        <dbReference type="PROSITE" id="PS50995"/>
    </source>
</evidence>
<reference evidence="5" key="1">
    <citation type="submission" date="2020-10" db="EMBL/GenBank/DDBJ databases">
        <title>Ca. Dormibacterota MAGs.</title>
        <authorList>
            <person name="Montgomery K."/>
        </authorList>
    </citation>
    <scope>NUCLEOTIDE SEQUENCE [LARGE SCALE GENOMIC DNA]</scope>
    <source>
        <strain evidence="5">SC8812_S17_10</strain>
    </source>
</reference>
<comment type="caution">
    <text evidence="5">The sequence shown here is derived from an EMBL/GenBank/DDBJ whole genome shotgun (WGS) entry which is preliminary data.</text>
</comment>
<organism evidence="5 6">
    <name type="scientific">Candidatus Nephthysia bennettiae</name>
    <dbReference type="NCBI Taxonomy" id="3127016"/>
    <lineage>
        <taxon>Bacteria</taxon>
        <taxon>Bacillati</taxon>
        <taxon>Candidatus Dormiibacterota</taxon>
        <taxon>Candidatus Dormibacteria</taxon>
        <taxon>Candidatus Dormibacterales</taxon>
        <taxon>Candidatus Dormibacteraceae</taxon>
        <taxon>Candidatus Nephthysia</taxon>
    </lineage>
</organism>
<dbReference type="Proteomes" id="UP000612893">
    <property type="component" value="Unassembled WGS sequence"/>
</dbReference>
<gene>
    <name evidence="5" type="ORF">JF922_13185</name>
</gene>
<protein>
    <submittedName>
        <fullName evidence="5">MarR family transcriptional regulator</fullName>
    </submittedName>
</protein>
<evidence type="ECO:0000313" key="6">
    <source>
        <dbReference type="Proteomes" id="UP000612893"/>
    </source>
</evidence>
<dbReference type="Pfam" id="PF01047">
    <property type="entry name" value="MarR"/>
    <property type="match status" value="1"/>
</dbReference>
<dbReference type="AlphaFoldDB" id="A0A934JZZ6"/>
<dbReference type="SUPFAM" id="SSF46785">
    <property type="entry name" value="Winged helix' DNA-binding domain"/>
    <property type="match status" value="1"/>
</dbReference>
<evidence type="ECO:0000313" key="5">
    <source>
        <dbReference type="EMBL" id="MBJ7599021.1"/>
    </source>
</evidence>
<dbReference type="InterPro" id="IPR023187">
    <property type="entry name" value="Tscrpt_reg_MarR-type_CS"/>
</dbReference>
<dbReference type="PROSITE" id="PS01117">
    <property type="entry name" value="HTH_MARR_1"/>
    <property type="match status" value="1"/>
</dbReference>
<dbReference type="InterPro" id="IPR039422">
    <property type="entry name" value="MarR/SlyA-like"/>
</dbReference>
<proteinExistence type="predicted"/>
<dbReference type="GO" id="GO:0003700">
    <property type="term" value="F:DNA-binding transcription factor activity"/>
    <property type="evidence" value="ECO:0007669"/>
    <property type="project" value="InterPro"/>
</dbReference>
<dbReference type="RefSeq" id="WP_350341411.1">
    <property type="nucleotide sequence ID" value="NZ_JAEKNR010000136.1"/>
</dbReference>
<feature type="domain" description="HTH marR-type" evidence="4">
    <location>
        <begin position="25"/>
        <end position="158"/>
    </location>
</feature>
<dbReference type="PANTHER" id="PTHR33164">
    <property type="entry name" value="TRANSCRIPTIONAL REGULATOR, MARR FAMILY"/>
    <property type="match status" value="1"/>
</dbReference>
<keyword evidence="6" id="KW-1185">Reference proteome</keyword>
<dbReference type="PANTHER" id="PTHR33164:SF101">
    <property type="entry name" value="TRANSCRIPTIONAL REPRESSOR MPRA"/>
    <property type="match status" value="1"/>
</dbReference>
<dbReference type="EMBL" id="JAEKNR010000136">
    <property type="protein sequence ID" value="MBJ7599021.1"/>
    <property type="molecule type" value="Genomic_DNA"/>
</dbReference>
<dbReference type="PRINTS" id="PR00598">
    <property type="entry name" value="HTHMARR"/>
</dbReference>
<keyword evidence="2" id="KW-0238">DNA-binding</keyword>
<dbReference type="Gene3D" id="1.10.10.10">
    <property type="entry name" value="Winged helix-like DNA-binding domain superfamily/Winged helix DNA-binding domain"/>
    <property type="match status" value="1"/>
</dbReference>
<sequence length="171" mass="19180">MNALAFDPIAEARHRWDERWPEAERMAAATALIRVQRIVMSSVERALAPFGLTFARYEALVLLAFSRQGRLPLGKMGARLQVHPTSVTNAIDRLEAQGFVRRTGDPNDRRTTLAEITPEGRAVVEKATEAVTRCRFGLEMLRDAELRQVSDILFRVRLAAGDFRESSAKTS</sequence>
<dbReference type="InterPro" id="IPR036388">
    <property type="entry name" value="WH-like_DNA-bd_sf"/>
</dbReference>
<keyword evidence="3" id="KW-0804">Transcription</keyword>
<dbReference type="GO" id="GO:0003677">
    <property type="term" value="F:DNA binding"/>
    <property type="evidence" value="ECO:0007669"/>
    <property type="project" value="UniProtKB-KW"/>
</dbReference>
<evidence type="ECO:0000256" key="3">
    <source>
        <dbReference type="ARBA" id="ARBA00023163"/>
    </source>
</evidence>
<dbReference type="GO" id="GO:0006950">
    <property type="term" value="P:response to stress"/>
    <property type="evidence" value="ECO:0007669"/>
    <property type="project" value="TreeGrafter"/>
</dbReference>
<dbReference type="SMART" id="SM00347">
    <property type="entry name" value="HTH_MARR"/>
    <property type="match status" value="1"/>
</dbReference>
<dbReference type="InterPro" id="IPR036390">
    <property type="entry name" value="WH_DNA-bd_sf"/>
</dbReference>